<feature type="coiled-coil region" evidence="1">
    <location>
        <begin position="366"/>
        <end position="417"/>
    </location>
</feature>
<sequence length="513" mass="59771">MKSQGPGRMVQDRTYFQTELRQKLNAITEEIYRLNNELDATNKENSNYAIFEKKYYFSDARADGLAAELRDLQGQLGDLNTLVDKLNTDTDLEEFEREHNQLLTKNQRTNEMLDEIFLQRQQREAAVQDVERQILEEERKCEEQINALEPEKRQEYLKLKNENAEFLQKIANQQQDLDKLNAKAQALKDEVSRDPTKEKALSLYQRLSEIKERKKELEESIKASELESGPQERARLLEQVKSDNLETSGMERKLQEMEEEIRNLKEKLSQDNVQDPAQAEKLAKYEELLKKDEEMQQFLDSFDAKRQEAATRNETAETNILDLLHRMQGYSKHDLKNLPSKQEFRELNSDLAAKENEDLEKVGQLEMKLSAELDHLTERIENLKKSLETFGNLDQLKQEMQENQQKKNGLKKELQMKKSSLMEEISSLVAIHEAKRAQLLENETYTQLGLLEQRLRHFEGIAFDAKDCKISLILVIASKTAESDYKPLAKEVLGLMDEVNTQVIKIMQMAPAR</sequence>
<dbReference type="GO" id="GO:0005929">
    <property type="term" value="C:cilium"/>
    <property type="evidence" value="ECO:0007669"/>
    <property type="project" value="TreeGrafter"/>
</dbReference>
<protein>
    <submittedName>
        <fullName evidence="2">Intraflagellar transport protein 74</fullName>
    </submittedName>
</protein>
<evidence type="ECO:0000313" key="2">
    <source>
        <dbReference type="EMBL" id="KAJ3253843.1"/>
    </source>
</evidence>
<evidence type="ECO:0000313" key="3">
    <source>
        <dbReference type="Proteomes" id="UP001210925"/>
    </source>
</evidence>
<dbReference type="PANTHER" id="PTHR31432:SF0">
    <property type="entry name" value="INTRAFLAGELLAR TRANSPORT PROTEIN 74 HOMOLOG"/>
    <property type="match status" value="1"/>
</dbReference>
<dbReference type="Proteomes" id="UP001210925">
    <property type="component" value="Unassembled WGS sequence"/>
</dbReference>
<dbReference type="GO" id="GO:0030992">
    <property type="term" value="C:intraciliary transport particle B"/>
    <property type="evidence" value="ECO:0007669"/>
    <property type="project" value="InterPro"/>
</dbReference>
<keyword evidence="1" id="KW-0175">Coiled coil</keyword>
<organism evidence="2 3">
    <name type="scientific">Boothiomyces macroporosus</name>
    <dbReference type="NCBI Taxonomy" id="261099"/>
    <lineage>
        <taxon>Eukaryota</taxon>
        <taxon>Fungi</taxon>
        <taxon>Fungi incertae sedis</taxon>
        <taxon>Chytridiomycota</taxon>
        <taxon>Chytridiomycota incertae sedis</taxon>
        <taxon>Chytridiomycetes</taxon>
        <taxon>Rhizophydiales</taxon>
        <taxon>Terramycetaceae</taxon>
        <taxon>Boothiomyces</taxon>
    </lineage>
</organism>
<evidence type="ECO:0000256" key="1">
    <source>
        <dbReference type="SAM" id="Coils"/>
    </source>
</evidence>
<comment type="caution">
    <text evidence="2">The sequence shown here is derived from an EMBL/GenBank/DDBJ whole genome shotgun (WGS) entry which is preliminary data.</text>
</comment>
<feature type="coiled-coil region" evidence="1">
    <location>
        <begin position="69"/>
        <end position="274"/>
    </location>
</feature>
<dbReference type="GO" id="GO:0035735">
    <property type="term" value="P:intraciliary transport involved in cilium assembly"/>
    <property type="evidence" value="ECO:0007669"/>
    <property type="project" value="TreeGrafter"/>
</dbReference>
<feature type="coiled-coil region" evidence="1">
    <location>
        <begin position="17"/>
        <end position="44"/>
    </location>
</feature>
<dbReference type="EMBL" id="JADGKB010000099">
    <property type="protein sequence ID" value="KAJ3253843.1"/>
    <property type="molecule type" value="Genomic_DNA"/>
</dbReference>
<proteinExistence type="predicted"/>
<dbReference type="PANTHER" id="PTHR31432">
    <property type="entry name" value="INTRAFLAGELLAR TRANSPORT PROTEIN 74 HOMOLOG"/>
    <property type="match status" value="1"/>
</dbReference>
<name>A0AAD5UC45_9FUNG</name>
<accession>A0AAD5UC45</accession>
<dbReference type="GO" id="GO:0048487">
    <property type="term" value="F:beta-tubulin binding"/>
    <property type="evidence" value="ECO:0007669"/>
    <property type="project" value="InterPro"/>
</dbReference>
<gene>
    <name evidence="2" type="primary">IFT74</name>
    <name evidence="2" type="ORF">HK103_007704</name>
</gene>
<dbReference type="InterPro" id="IPR029602">
    <property type="entry name" value="IFT74"/>
</dbReference>
<keyword evidence="3" id="KW-1185">Reference proteome</keyword>
<reference evidence="2" key="1">
    <citation type="submission" date="2020-05" db="EMBL/GenBank/DDBJ databases">
        <title>Phylogenomic resolution of chytrid fungi.</title>
        <authorList>
            <person name="Stajich J.E."/>
            <person name="Amses K."/>
            <person name="Simmons R."/>
            <person name="Seto K."/>
            <person name="Myers J."/>
            <person name="Bonds A."/>
            <person name="Quandt C.A."/>
            <person name="Barry K."/>
            <person name="Liu P."/>
            <person name="Grigoriev I."/>
            <person name="Longcore J.E."/>
            <person name="James T.Y."/>
        </authorList>
    </citation>
    <scope>NUCLEOTIDE SEQUENCE</scope>
    <source>
        <strain evidence="2">PLAUS21</strain>
    </source>
</reference>
<dbReference type="AlphaFoldDB" id="A0AAD5UC45"/>